<evidence type="ECO:0000256" key="1">
    <source>
        <dbReference type="SAM" id="SignalP"/>
    </source>
</evidence>
<feature type="chain" id="PRO_5007589605" evidence="1">
    <location>
        <begin position="23"/>
        <end position="68"/>
    </location>
</feature>
<accession>A0A151UAC8</accession>
<sequence length="68" mass="8027">MLNISILQLWILFIHKLSVDKGNDNIYGFLKLESIQKNGNKAEEIQAYIQNWMFESNKNVYLAPYFSE</sequence>
<dbReference type="AlphaFoldDB" id="A0A151UAC8"/>
<proteinExistence type="predicted"/>
<dbReference type="Proteomes" id="UP000075243">
    <property type="component" value="Chromosome 1"/>
</dbReference>
<name>A0A151UAC8_CAJCA</name>
<keyword evidence="1" id="KW-0732">Signal</keyword>
<gene>
    <name evidence="2" type="ORF">KK1_020500</name>
</gene>
<reference evidence="2 3" key="1">
    <citation type="journal article" date="2012" name="Nat. Biotechnol.">
        <title>Draft genome sequence of pigeonpea (Cajanus cajan), an orphan legume crop of resource-poor farmers.</title>
        <authorList>
            <person name="Varshney R.K."/>
            <person name="Chen W."/>
            <person name="Li Y."/>
            <person name="Bharti A.K."/>
            <person name="Saxena R.K."/>
            <person name="Schlueter J.A."/>
            <person name="Donoghue M.T."/>
            <person name="Azam S."/>
            <person name="Fan G."/>
            <person name="Whaley A.M."/>
            <person name="Farmer A.D."/>
            <person name="Sheridan J."/>
            <person name="Iwata A."/>
            <person name="Tuteja R."/>
            <person name="Penmetsa R.V."/>
            <person name="Wu W."/>
            <person name="Upadhyaya H.D."/>
            <person name="Yang S.P."/>
            <person name="Shah T."/>
            <person name="Saxena K.B."/>
            <person name="Michael T."/>
            <person name="McCombie W.R."/>
            <person name="Yang B."/>
            <person name="Zhang G."/>
            <person name="Yang H."/>
            <person name="Wang J."/>
            <person name="Spillane C."/>
            <person name="Cook D.R."/>
            <person name="May G.D."/>
            <person name="Xu X."/>
            <person name="Jackson S.A."/>
        </authorList>
    </citation>
    <scope>NUCLEOTIDE SEQUENCE [LARGE SCALE GENOMIC DNA]</scope>
    <source>
        <strain evidence="3">cv. Asha</strain>
    </source>
</reference>
<protein>
    <submittedName>
        <fullName evidence="2">Uncharacterized protein</fullName>
    </submittedName>
</protein>
<dbReference type="Gramene" id="C.cajan_19913.t">
    <property type="protein sequence ID" value="C.cajan_19913.t"/>
    <property type="gene ID" value="C.cajan_19913"/>
</dbReference>
<feature type="signal peptide" evidence="1">
    <location>
        <begin position="1"/>
        <end position="22"/>
    </location>
</feature>
<dbReference type="OMA" id="IVIIPRQ"/>
<keyword evidence="3" id="KW-1185">Reference proteome</keyword>
<evidence type="ECO:0000313" key="3">
    <source>
        <dbReference type="Proteomes" id="UP000075243"/>
    </source>
</evidence>
<dbReference type="EMBL" id="CM003603">
    <property type="protein sequence ID" value="KYP76267.1"/>
    <property type="molecule type" value="Genomic_DNA"/>
</dbReference>
<evidence type="ECO:0000313" key="2">
    <source>
        <dbReference type="EMBL" id="KYP76267.1"/>
    </source>
</evidence>
<organism evidence="2 3">
    <name type="scientific">Cajanus cajan</name>
    <name type="common">Pigeon pea</name>
    <name type="synonym">Cajanus indicus</name>
    <dbReference type="NCBI Taxonomy" id="3821"/>
    <lineage>
        <taxon>Eukaryota</taxon>
        <taxon>Viridiplantae</taxon>
        <taxon>Streptophyta</taxon>
        <taxon>Embryophyta</taxon>
        <taxon>Tracheophyta</taxon>
        <taxon>Spermatophyta</taxon>
        <taxon>Magnoliopsida</taxon>
        <taxon>eudicotyledons</taxon>
        <taxon>Gunneridae</taxon>
        <taxon>Pentapetalae</taxon>
        <taxon>rosids</taxon>
        <taxon>fabids</taxon>
        <taxon>Fabales</taxon>
        <taxon>Fabaceae</taxon>
        <taxon>Papilionoideae</taxon>
        <taxon>50 kb inversion clade</taxon>
        <taxon>NPAAA clade</taxon>
        <taxon>indigoferoid/millettioid clade</taxon>
        <taxon>Phaseoleae</taxon>
        <taxon>Cajanus</taxon>
    </lineage>
</organism>